<name>A0ABR4MYN7_9FUNG</name>
<evidence type="ECO:0000313" key="2">
    <source>
        <dbReference type="EMBL" id="KAL2912301.1"/>
    </source>
</evidence>
<proteinExistence type="predicted"/>
<dbReference type="EMBL" id="JADGIZ020000071">
    <property type="protein sequence ID" value="KAL2912301.1"/>
    <property type="molecule type" value="Genomic_DNA"/>
</dbReference>
<accession>A0ABR4MYN7</accession>
<comment type="caution">
    <text evidence="2">The sequence shown here is derived from an EMBL/GenBank/DDBJ whole genome shotgun (WGS) entry which is preliminary data.</text>
</comment>
<gene>
    <name evidence="2" type="ORF">HK105_208216</name>
</gene>
<feature type="transmembrane region" description="Helical" evidence="1">
    <location>
        <begin position="44"/>
        <end position="65"/>
    </location>
</feature>
<reference evidence="2 3" key="1">
    <citation type="submission" date="2023-09" db="EMBL/GenBank/DDBJ databases">
        <title>Pangenome analysis of Batrachochytrium dendrobatidis and related Chytrids.</title>
        <authorList>
            <person name="Yacoub M.N."/>
            <person name="Stajich J.E."/>
            <person name="James T.Y."/>
        </authorList>
    </citation>
    <scope>NUCLEOTIDE SEQUENCE [LARGE SCALE GENOMIC DNA]</scope>
    <source>
        <strain evidence="2 3">JEL0888</strain>
    </source>
</reference>
<protein>
    <recommendedName>
        <fullName evidence="4">DUF1772 domain-containing protein</fullName>
    </recommendedName>
</protein>
<evidence type="ECO:0008006" key="4">
    <source>
        <dbReference type="Google" id="ProtNLM"/>
    </source>
</evidence>
<evidence type="ECO:0000256" key="1">
    <source>
        <dbReference type="SAM" id="Phobius"/>
    </source>
</evidence>
<keyword evidence="1" id="KW-1133">Transmembrane helix</keyword>
<dbReference type="Proteomes" id="UP001527925">
    <property type="component" value="Unassembled WGS sequence"/>
</dbReference>
<evidence type="ECO:0000313" key="3">
    <source>
        <dbReference type="Proteomes" id="UP001527925"/>
    </source>
</evidence>
<keyword evidence="3" id="KW-1185">Reference proteome</keyword>
<sequence length="161" mass="16820">MSIFLANALLEGGVGVLSLASKVNPALPQLWTPGGTNEGRYGMLAEVLSFALVSFGAVPSFLVWLTGARRENALPVAVSAALYHTLVTVSTLRRRFAGKELIAPETPVLKKLVPPAVAAAIIPKDPEQAQTSTAVSMAVSHGLMALAFVRWLLTAGRAASS</sequence>
<organism evidence="2 3">
    <name type="scientific">Polyrhizophydium stewartii</name>
    <dbReference type="NCBI Taxonomy" id="2732419"/>
    <lineage>
        <taxon>Eukaryota</taxon>
        <taxon>Fungi</taxon>
        <taxon>Fungi incertae sedis</taxon>
        <taxon>Chytridiomycota</taxon>
        <taxon>Chytridiomycota incertae sedis</taxon>
        <taxon>Chytridiomycetes</taxon>
        <taxon>Rhizophydiales</taxon>
        <taxon>Rhizophydiales incertae sedis</taxon>
        <taxon>Polyrhizophydium</taxon>
    </lineage>
</organism>
<keyword evidence="1" id="KW-0472">Membrane</keyword>
<keyword evidence="1" id="KW-0812">Transmembrane</keyword>